<dbReference type="PANTHER" id="PTHR13322">
    <property type="entry name" value="C1ORF73 PROTEIN"/>
    <property type="match status" value="1"/>
</dbReference>
<gene>
    <name evidence="2" type="ORF">DILT_LOCUS9251</name>
</gene>
<evidence type="ECO:0000259" key="1">
    <source>
        <dbReference type="Pfam" id="PF24436"/>
    </source>
</evidence>
<feature type="domain" description="Integrator complex subunit 7 N-terminal" evidence="1">
    <location>
        <begin position="1"/>
        <end position="50"/>
    </location>
</feature>
<sequence length="231" mass="25821">MELNKGLSSTNLGEQCKAIAEFPTLILKYPFPMVINSIFLKISELFREGSFAIQLCPVICGLLQNPTTETDTKFKLISLCRYAYHDVVSLPKRLCKLFGSSSCISEKEEIFVIFFKLTESCNFVDLLLHPDETSTVPRALSLACKLAVLIHLRGGDTKLTSGRNSIFQSDSVSDFIAQTMSSRKAVKEEDQDAQDSEPWFLSTTGPPLTELKVRCFISGPEAYLRSFGFTY</sequence>
<name>A0A3P7LJ46_DIBLA</name>
<dbReference type="Proteomes" id="UP000281553">
    <property type="component" value="Unassembled WGS sequence"/>
</dbReference>
<dbReference type="AlphaFoldDB" id="A0A3P7LJ46"/>
<dbReference type="Pfam" id="PF24436">
    <property type="entry name" value="INTS7_N"/>
    <property type="match status" value="1"/>
</dbReference>
<dbReference type="EMBL" id="UYRU01056334">
    <property type="protein sequence ID" value="VDN13420.1"/>
    <property type="molecule type" value="Genomic_DNA"/>
</dbReference>
<proteinExistence type="predicted"/>
<dbReference type="InterPro" id="IPR056516">
    <property type="entry name" value="INTS7_N"/>
</dbReference>
<organism evidence="2 3">
    <name type="scientific">Dibothriocephalus latus</name>
    <name type="common">Fish tapeworm</name>
    <name type="synonym">Diphyllobothrium latum</name>
    <dbReference type="NCBI Taxonomy" id="60516"/>
    <lineage>
        <taxon>Eukaryota</taxon>
        <taxon>Metazoa</taxon>
        <taxon>Spiralia</taxon>
        <taxon>Lophotrochozoa</taxon>
        <taxon>Platyhelminthes</taxon>
        <taxon>Cestoda</taxon>
        <taxon>Eucestoda</taxon>
        <taxon>Diphyllobothriidea</taxon>
        <taxon>Diphyllobothriidae</taxon>
        <taxon>Dibothriocephalus</taxon>
    </lineage>
</organism>
<keyword evidence="3" id="KW-1185">Reference proteome</keyword>
<dbReference type="PANTHER" id="PTHR13322:SF2">
    <property type="entry name" value="INTEGRATOR COMPLEX SUBUNIT 7"/>
    <property type="match status" value="1"/>
</dbReference>
<dbReference type="GO" id="GO:0034472">
    <property type="term" value="P:snRNA 3'-end processing"/>
    <property type="evidence" value="ECO:0007669"/>
    <property type="project" value="TreeGrafter"/>
</dbReference>
<dbReference type="InterPro" id="IPR033060">
    <property type="entry name" value="INTS7"/>
</dbReference>
<dbReference type="OrthoDB" id="1921953at2759"/>
<dbReference type="GO" id="GO:0032039">
    <property type="term" value="C:integrator complex"/>
    <property type="evidence" value="ECO:0007669"/>
    <property type="project" value="InterPro"/>
</dbReference>
<protein>
    <recommendedName>
        <fullName evidence="1">Integrator complex subunit 7 N-terminal domain-containing protein</fullName>
    </recommendedName>
</protein>
<accession>A0A3P7LJ46</accession>
<evidence type="ECO:0000313" key="3">
    <source>
        <dbReference type="Proteomes" id="UP000281553"/>
    </source>
</evidence>
<reference evidence="2 3" key="1">
    <citation type="submission" date="2018-11" db="EMBL/GenBank/DDBJ databases">
        <authorList>
            <consortium name="Pathogen Informatics"/>
        </authorList>
    </citation>
    <scope>NUCLEOTIDE SEQUENCE [LARGE SCALE GENOMIC DNA]</scope>
</reference>
<evidence type="ECO:0000313" key="2">
    <source>
        <dbReference type="EMBL" id="VDN13420.1"/>
    </source>
</evidence>